<protein>
    <submittedName>
        <fullName evidence="1">Uncharacterized protein</fullName>
    </submittedName>
</protein>
<comment type="caution">
    <text evidence="1">The sequence shown here is derived from an EMBL/GenBank/DDBJ whole genome shotgun (WGS) entry which is preliminary data.</text>
</comment>
<proteinExistence type="predicted"/>
<accession>A0A8T0MIC9</accession>
<sequence>MDRFKSAVPAELRRAIGEGTAADLPATTSSLLAFFDSLPLFHQVMRELTDPELALCHKDKGRAVELKGNGNACFSRREFREALGFYSQALRHVPVYSDGTDADLVSAIYANRASTMHKLGLFKESLRDCDRAIAVSSNYSKAWYRKGMVKASLKNYSSAIHDLEVALSMEVTSVGKSNIEQELKFMLQKQENVNEVGTSDCDSKDADLPFAEQPQKVIIESVSTPNKGRGMASTNDIPPASLIHVEDPLAADLVHHYDHHSPANKLESQIYAIALLLCLQNHYRSDLSWTEDSLSQLVLLIFQIKVNSIAIVHMKSMDGGPELTANRGVSAAEGANMCSVEQDVSKVSKDMEKVARALFGNSGVSLNIDPGCCMNCRSHIDVSSAAATSHTEVSKINRLKEITLLDKTLIPEALQSLKQVKKLRHPCSKALAQAEDTIAEAFVKVGDKEQAQKHCEASIQILEKLYHPKHIAIAHELIKLVSILLSLGDGASAAATFARAEAIFSLYYGSHMEKILAYLGTLKRAVHCEST</sequence>
<evidence type="ECO:0000313" key="1">
    <source>
        <dbReference type="EMBL" id="KAG2537111.1"/>
    </source>
</evidence>
<dbReference type="SMART" id="SM00028">
    <property type="entry name" value="TPR"/>
    <property type="match status" value="4"/>
</dbReference>
<dbReference type="PANTHER" id="PTHR47337">
    <property type="entry name" value="TETRATRICOPEPTIDE REPEAT (TPR)-LIKE SUPERFAMILY PROTEIN"/>
    <property type="match status" value="1"/>
</dbReference>
<dbReference type="SUPFAM" id="SSF48452">
    <property type="entry name" value="TPR-like"/>
    <property type="match status" value="2"/>
</dbReference>
<name>A0A8T0MIC9_PANVG</name>
<dbReference type="InterPro" id="IPR011990">
    <property type="entry name" value="TPR-like_helical_dom_sf"/>
</dbReference>
<dbReference type="Proteomes" id="UP000823388">
    <property type="component" value="Chromosome 9N"/>
</dbReference>
<evidence type="ECO:0000313" key="2">
    <source>
        <dbReference type="Proteomes" id="UP000823388"/>
    </source>
</evidence>
<dbReference type="PANTHER" id="PTHR47337:SF1">
    <property type="entry name" value="TETRATRICOPEPTIDE REPEAT (TPR)-LIKE SUPERFAMILY PROTEIN"/>
    <property type="match status" value="1"/>
</dbReference>
<keyword evidence="2" id="KW-1185">Reference proteome</keyword>
<gene>
    <name evidence="1" type="ORF">PVAP13_9NG328873</name>
</gene>
<organism evidence="1 2">
    <name type="scientific">Panicum virgatum</name>
    <name type="common">Blackwell switchgrass</name>
    <dbReference type="NCBI Taxonomy" id="38727"/>
    <lineage>
        <taxon>Eukaryota</taxon>
        <taxon>Viridiplantae</taxon>
        <taxon>Streptophyta</taxon>
        <taxon>Embryophyta</taxon>
        <taxon>Tracheophyta</taxon>
        <taxon>Spermatophyta</taxon>
        <taxon>Magnoliopsida</taxon>
        <taxon>Liliopsida</taxon>
        <taxon>Poales</taxon>
        <taxon>Poaceae</taxon>
        <taxon>PACMAD clade</taxon>
        <taxon>Panicoideae</taxon>
        <taxon>Panicodae</taxon>
        <taxon>Paniceae</taxon>
        <taxon>Panicinae</taxon>
        <taxon>Panicum</taxon>
        <taxon>Panicum sect. Hiantes</taxon>
    </lineage>
</organism>
<dbReference type="Gene3D" id="1.25.40.10">
    <property type="entry name" value="Tetratricopeptide repeat domain"/>
    <property type="match status" value="2"/>
</dbReference>
<dbReference type="EMBL" id="CM029054">
    <property type="protein sequence ID" value="KAG2537111.1"/>
    <property type="molecule type" value="Genomic_DNA"/>
</dbReference>
<reference evidence="1" key="1">
    <citation type="submission" date="2020-05" db="EMBL/GenBank/DDBJ databases">
        <title>WGS assembly of Panicum virgatum.</title>
        <authorList>
            <person name="Lovell J.T."/>
            <person name="Jenkins J."/>
            <person name="Shu S."/>
            <person name="Juenger T.E."/>
            <person name="Schmutz J."/>
        </authorList>
    </citation>
    <scope>NUCLEOTIDE SEQUENCE</scope>
    <source>
        <strain evidence="1">AP13</strain>
    </source>
</reference>
<dbReference type="InterPro" id="IPR019734">
    <property type="entry name" value="TPR_rpt"/>
</dbReference>
<dbReference type="AlphaFoldDB" id="A0A8T0MIC9"/>